<proteinExistence type="predicted"/>
<organism evidence="3 4">
    <name type="scientific">Paenimyroides marinum</name>
    <dbReference type="NCBI Taxonomy" id="1159016"/>
    <lineage>
        <taxon>Bacteria</taxon>
        <taxon>Pseudomonadati</taxon>
        <taxon>Bacteroidota</taxon>
        <taxon>Flavobacteriia</taxon>
        <taxon>Flavobacteriales</taxon>
        <taxon>Flavobacteriaceae</taxon>
        <taxon>Paenimyroides</taxon>
    </lineage>
</organism>
<dbReference type="InterPro" id="IPR010982">
    <property type="entry name" value="Lambda_DNA-bd_dom_sf"/>
</dbReference>
<sequence>MKLKKIREERHYTQEYIAKKLGISIRAYSKIERGETQLTINRLKEISAILNVSPFELLTDEVTQPSKKQQQGGYNVEELMTIDSFPMKEHYEETIAILKDQIETLKKIIDKMSF</sequence>
<reference evidence="3 4" key="1">
    <citation type="submission" date="2016-10" db="EMBL/GenBank/DDBJ databases">
        <authorList>
            <person name="de Groot N.N."/>
        </authorList>
    </citation>
    <scope>NUCLEOTIDE SEQUENCE [LARGE SCALE GENOMIC DNA]</scope>
    <source>
        <strain evidence="3 4">CGMCC 1.10825</strain>
    </source>
</reference>
<dbReference type="PROSITE" id="PS50943">
    <property type="entry name" value="HTH_CROC1"/>
    <property type="match status" value="1"/>
</dbReference>
<dbReference type="PANTHER" id="PTHR46558:SF11">
    <property type="entry name" value="HTH-TYPE TRANSCRIPTIONAL REGULATOR XRE"/>
    <property type="match status" value="1"/>
</dbReference>
<dbReference type="STRING" id="1159016.SAMN02927937_00534"/>
<name>A0A1H6JS99_9FLAO</name>
<dbReference type="CDD" id="cd00093">
    <property type="entry name" value="HTH_XRE"/>
    <property type="match status" value="1"/>
</dbReference>
<feature type="domain" description="HTH cro/C1-type" evidence="2">
    <location>
        <begin position="3"/>
        <end position="57"/>
    </location>
</feature>
<dbReference type="EMBL" id="FNXE01000004">
    <property type="protein sequence ID" value="SEH62095.1"/>
    <property type="molecule type" value="Genomic_DNA"/>
</dbReference>
<dbReference type="Proteomes" id="UP000199634">
    <property type="component" value="Unassembled WGS sequence"/>
</dbReference>
<keyword evidence="1" id="KW-0238">DNA-binding</keyword>
<dbReference type="InterPro" id="IPR001387">
    <property type="entry name" value="Cro/C1-type_HTH"/>
</dbReference>
<dbReference type="PANTHER" id="PTHR46558">
    <property type="entry name" value="TRACRIPTIONAL REGULATORY PROTEIN-RELATED-RELATED"/>
    <property type="match status" value="1"/>
</dbReference>
<evidence type="ECO:0000256" key="1">
    <source>
        <dbReference type="ARBA" id="ARBA00023125"/>
    </source>
</evidence>
<protein>
    <submittedName>
        <fullName evidence="3">Helix-turn-helix</fullName>
    </submittedName>
</protein>
<dbReference type="SUPFAM" id="SSF47413">
    <property type="entry name" value="lambda repressor-like DNA-binding domains"/>
    <property type="match status" value="1"/>
</dbReference>
<evidence type="ECO:0000313" key="3">
    <source>
        <dbReference type="EMBL" id="SEH62095.1"/>
    </source>
</evidence>
<gene>
    <name evidence="3" type="ORF">SAMN02927937_00534</name>
</gene>
<dbReference type="Gene3D" id="1.10.260.40">
    <property type="entry name" value="lambda repressor-like DNA-binding domains"/>
    <property type="match status" value="1"/>
</dbReference>
<dbReference type="GO" id="GO:0003677">
    <property type="term" value="F:DNA binding"/>
    <property type="evidence" value="ECO:0007669"/>
    <property type="project" value="UniProtKB-KW"/>
</dbReference>
<evidence type="ECO:0000313" key="4">
    <source>
        <dbReference type="Proteomes" id="UP000199634"/>
    </source>
</evidence>
<dbReference type="RefSeq" id="WP_143037722.1">
    <property type="nucleotide sequence ID" value="NZ_FNXE01000004.1"/>
</dbReference>
<dbReference type="OrthoDB" id="798409at2"/>
<dbReference type="Pfam" id="PF01381">
    <property type="entry name" value="HTH_3"/>
    <property type="match status" value="1"/>
</dbReference>
<dbReference type="AlphaFoldDB" id="A0A1H6JS99"/>
<dbReference type="SMART" id="SM00530">
    <property type="entry name" value="HTH_XRE"/>
    <property type="match status" value="1"/>
</dbReference>
<accession>A0A1H6JS99</accession>
<evidence type="ECO:0000259" key="2">
    <source>
        <dbReference type="PROSITE" id="PS50943"/>
    </source>
</evidence>
<keyword evidence="4" id="KW-1185">Reference proteome</keyword>